<dbReference type="Proteomes" id="UP000245609">
    <property type="component" value="Unassembled WGS sequence"/>
</dbReference>
<keyword evidence="8" id="KW-1185">Reference proteome</keyword>
<evidence type="ECO:0000256" key="1">
    <source>
        <dbReference type="ARBA" id="ARBA00005208"/>
    </source>
</evidence>
<dbReference type="CDD" id="cd04193">
    <property type="entry name" value="UDPGlcNAc_PPase"/>
    <property type="match status" value="1"/>
</dbReference>
<dbReference type="EC" id="2.7.7.23" evidence="3"/>
<evidence type="ECO:0000256" key="3">
    <source>
        <dbReference type="ARBA" id="ARBA00012457"/>
    </source>
</evidence>
<protein>
    <recommendedName>
        <fullName evidence="3">UDP-N-acetylglucosamine diphosphorylase</fullName>
        <ecNumber evidence="3">2.7.7.23</ecNumber>
    </recommendedName>
</protein>
<dbReference type="SUPFAM" id="SSF53448">
    <property type="entry name" value="Nucleotide-diphospho-sugar transferases"/>
    <property type="match status" value="1"/>
</dbReference>
<organism evidence="7 8">
    <name type="scientific">Smittium megazygosporum</name>
    <dbReference type="NCBI Taxonomy" id="133381"/>
    <lineage>
        <taxon>Eukaryota</taxon>
        <taxon>Fungi</taxon>
        <taxon>Fungi incertae sedis</taxon>
        <taxon>Zoopagomycota</taxon>
        <taxon>Kickxellomycotina</taxon>
        <taxon>Harpellomycetes</taxon>
        <taxon>Harpellales</taxon>
        <taxon>Legeriomycetaceae</taxon>
        <taxon>Smittium</taxon>
    </lineage>
</organism>
<comment type="similarity">
    <text evidence="2">Belongs to the UDPGP type 1 family.</text>
</comment>
<dbReference type="GO" id="GO:0006048">
    <property type="term" value="P:UDP-N-acetylglucosamine biosynthetic process"/>
    <property type="evidence" value="ECO:0007669"/>
    <property type="project" value="TreeGrafter"/>
</dbReference>
<dbReference type="Pfam" id="PF01704">
    <property type="entry name" value="UDPGP"/>
    <property type="match status" value="1"/>
</dbReference>
<comment type="pathway">
    <text evidence="1">Nucleotide-sugar biosynthesis; UDP-N-acetyl-alpha-D-glucosamine biosynthesis; UDP-N-acetyl-alpha-D-glucosamine from N-acetyl-alpha-D-glucosamine 1-phosphate: step 1/1.</text>
</comment>
<proteinExistence type="inferred from homology"/>
<evidence type="ECO:0000256" key="5">
    <source>
        <dbReference type="ARBA" id="ARBA00022695"/>
    </source>
</evidence>
<dbReference type="GO" id="GO:0003977">
    <property type="term" value="F:UDP-N-acetylglucosamine diphosphorylase activity"/>
    <property type="evidence" value="ECO:0007669"/>
    <property type="project" value="UniProtKB-EC"/>
</dbReference>
<comment type="catalytic activity">
    <reaction evidence="6">
        <text>N-acetyl-alpha-D-glucosamine 1-phosphate + UTP + H(+) = UDP-N-acetyl-alpha-D-glucosamine + diphosphate</text>
        <dbReference type="Rhea" id="RHEA:13509"/>
        <dbReference type="ChEBI" id="CHEBI:15378"/>
        <dbReference type="ChEBI" id="CHEBI:33019"/>
        <dbReference type="ChEBI" id="CHEBI:46398"/>
        <dbReference type="ChEBI" id="CHEBI:57705"/>
        <dbReference type="ChEBI" id="CHEBI:57776"/>
        <dbReference type="EC" id="2.7.7.23"/>
    </reaction>
</comment>
<dbReference type="InterPro" id="IPR029044">
    <property type="entry name" value="Nucleotide-diphossugar_trans"/>
</dbReference>
<gene>
    <name evidence="7" type="ORF">BB560_007275</name>
</gene>
<sequence>MNPEMVPEERLSALKQRYSAVGQEHIFGGIESLSEEKLSDFIKTLEDLEIETITENFKKAIESESLIDTSQALEPLDDSEYASQSKGDPKKTLEWYNEGLSRIAASEVAAIVMAGGQGTRLGSSLPKGCYKVGTPSDKSLFAIQADRILGLESLAAKHANIDRSKVRIFWLVMVSEATRSNTVDYFEQMNYFGLQKDQVMFFDQGSVPSFTFDGKLIMRGVGEITVSPDGNGGIYKGLITSDAYKVLKQNNVKYFHVYSVDNILVRVADPWFIGYSVFKRAEYGALVLSKQSWDEKVGVICKANGKYKVVEYSELSEKLAQLTRADGSLYYNAANICIQFFTMDFLDKTNEFNSKLPFHIAKKKINYFDYDSGQIVVPTKPNGIKLERFIFDVFPFCSKVSILDVDRSEAFSPLKNAPGAGSDCPETCRNDLMSLHIKFAENAGATVQGDARLNFEISHKISYFGEGLEALKGRIFLEKTILE</sequence>
<evidence type="ECO:0000256" key="6">
    <source>
        <dbReference type="ARBA" id="ARBA00048493"/>
    </source>
</evidence>
<accession>A0A2T9XXD4</accession>
<dbReference type="InterPro" id="IPR039741">
    <property type="entry name" value="UDP-sugar_pyrophosphorylase"/>
</dbReference>
<evidence type="ECO:0000313" key="8">
    <source>
        <dbReference type="Proteomes" id="UP000245609"/>
    </source>
</evidence>
<dbReference type="STRING" id="133381.A0A2T9XXD4"/>
<keyword evidence="5" id="KW-0548">Nucleotidyltransferase</keyword>
<comment type="caution">
    <text evidence="7">The sequence shown here is derived from an EMBL/GenBank/DDBJ whole genome shotgun (WGS) entry which is preliminary data.</text>
</comment>
<reference evidence="7 8" key="1">
    <citation type="journal article" date="2018" name="MBio">
        <title>Comparative Genomics Reveals the Core Gene Toolbox for the Fungus-Insect Symbiosis.</title>
        <authorList>
            <person name="Wang Y."/>
            <person name="Stata M."/>
            <person name="Wang W."/>
            <person name="Stajich J.E."/>
            <person name="White M.M."/>
            <person name="Moncalvo J.M."/>
        </authorList>
    </citation>
    <scope>NUCLEOTIDE SEQUENCE [LARGE SCALE GENOMIC DNA]</scope>
    <source>
        <strain evidence="7 8">SC-DP-2</strain>
    </source>
</reference>
<evidence type="ECO:0000256" key="4">
    <source>
        <dbReference type="ARBA" id="ARBA00022679"/>
    </source>
</evidence>
<name>A0A2T9XXD4_9FUNG</name>
<dbReference type="PANTHER" id="PTHR11952">
    <property type="entry name" value="UDP- GLUCOSE PYROPHOSPHORYLASE"/>
    <property type="match status" value="1"/>
</dbReference>
<dbReference type="InterPro" id="IPR002618">
    <property type="entry name" value="UDPGP_fam"/>
</dbReference>
<dbReference type="Gene3D" id="3.90.550.10">
    <property type="entry name" value="Spore Coat Polysaccharide Biosynthesis Protein SpsA, Chain A"/>
    <property type="match status" value="1"/>
</dbReference>
<evidence type="ECO:0000313" key="7">
    <source>
        <dbReference type="EMBL" id="PVU84734.1"/>
    </source>
</evidence>
<dbReference type="OrthoDB" id="532420at2759"/>
<dbReference type="EMBL" id="MBFS01003837">
    <property type="protein sequence ID" value="PVU84734.1"/>
    <property type="molecule type" value="Genomic_DNA"/>
</dbReference>
<keyword evidence="4" id="KW-0808">Transferase</keyword>
<dbReference type="AlphaFoldDB" id="A0A2T9XXD4"/>
<dbReference type="PANTHER" id="PTHR11952:SF2">
    <property type="entry name" value="LD24639P"/>
    <property type="match status" value="1"/>
</dbReference>
<evidence type="ECO:0000256" key="2">
    <source>
        <dbReference type="ARBA" id="ARBA00010401"/>
    </source>
</evidence>